<dbReference type="CDD" id="cd04301">
    <property type="entry name" value="NAT_SF"/>
    <property type="match status" value="1"/>
</dbReference>
<name>A0ABU2AYI5_9MICC</name>
<reference evidence="2 3" key="1">
    <citation type="submission" date="2023-07" db="EMBL/GenBank/DDBJ databases">
        <title>Sequencing the genomes of 1000 actinobacteria strains.</title>
        <authorList>
            <person name="Klenk H.-P."/>
        </authorList>
    </citation>
    <scope>NUCLEOTIDE SEQUENCE [LARGE SCALE GENOMIC DNA]</scope>
    <source>
        <strain evidence="2 3">DSM 22966</strain>
    </source>
</reference>
<dbReference type="RefSeq" id="WP_310171401.1">
    <property type="nucleotide sequence ID" value="NZ_BAABHE010000002.1"/>
</dbReference>
<feature type="domain" description="N-acetyltransferase" evidence="1">
    <location>
        <begin position="20"/>
        <end position="115"/>
    </location>
</feature>
<comment type="caution">
    <text evidence="2">The sequence shown here is derived from an EMBL/GenBank/DDBJ whole genome shotgun (WGS) entry which is preliminary data.</text>
</comment>
<proteinExistence type="predicted"/>
<evidence type="ECO:0000313" key="2">
    <source>
        <dbReference type="EMBL" id="MDR7346420.1"/>
    </source>
</evidence>
<protein>
    <submittedName>
        <fullName evidence="2">GNAT family acetyltransferase</fullName>
    </submittedName>
</protein>
<accession>A0ABU2AYI5</accession>
<sequence length="125" mass="14389">MTPSPGTHPAKIVHENLRLVHAPAKDRFELYQDRPESGDSVFIGFIGYRMAEEDPAVYVLQHTIVAEQYGRQGYARALTTLVLEDLAKREQKFTTQCSYIVDYLRRYPEYLRLVTNPGANRSSRK</sequence>
<evidence type="ECO:0000313" key="3">
    <source>
        <dbReference type="Proteomes" id="UP001183794"/>
    </source>
</evidence>
<dbReference type="InterPro" id="IPR016181">
    <property type="entry name" value="Acyl_CoA_acyltransferase"/>
</dbReference>
<keyword evidence="3" id="KW-1185">Reference proteome</keyword>
<dbReference type="PROSITE" id="PS51729">
    <property type="entry name" value="GNAT_YJDJ"/>
    <property type="match status" value="1"/>
</dbReference>
<dbReference type="SUPFAM" id="SSF55729">
    <property type="entry name" value="Acyl-CoA N-acyltransferases (Nat)"/>
    <property type="match status" value="1"/>
</dbReference>
<dbReference type="Proteomes" id="UP001183794">
    <property type="component" value="Unassembled WGS sequence"/>
</dbReference>
<organism evidence="2 3">
    <name type="scientific">Enteractinococcus fodinae</name>
    <dbReference type="NCBI Taxonomy" id="684663"/>
    <lineage>
        <taxon>Bacteria</taxon>
        <taxon>Bacillati</taxon>
        <taxon>Actinomycetota</taxon>
        <taxon>Actinomycetes</taxon>
        <taxon>Micrococcales</taxon>
        <taxon>Micrococcaceae</taxon>
    </lineage>
</organism>
<evidence type="ECO:0000259" key="1">
    <source>
        <dbReference type="PROSITE" id="PS51729"/>
    </source>
</evidence>
<dbReference type="Gene3D" id="3.40.630.30">
    <property type="match status" value="1"/>
</dbReference>
<dbReference type="InterPro" id="IPR031165">
    <property type="entry name" value="GNAT_YJDJ"/>
</dbReference>
<dbReference type="Pfam" id="PF14542">
    <property type="entry name" value="Acetyltransf_CG"/>
    <property type="match status" value="1"/>
</dbReference>
<dbReference type="EMBL" id="JAVDYJ010000001">
    <property type="protein sequence ID" value="MDR7346420.1"/>
    <property type="molecule type" value="Genomic_DNA"/>
</dbReference>
<gene>
    <name evidence="2" type="ORF">J2S62_000677</name>
</gene>